<dbReference type="InterPro" id="IPR050744">
    <property type="entry name" value="AI-2_Isomerase_LsrG"/>
</dbReference>
<dbReference type="PANTHER" id="PTHR33336:SF3">
    <property type="entry name" value="ABM DOMAIN-CONTAINING PROTEIN"/>
    <property type="match status" value="1"/>
</dbReference>
<dbReference type="GO" id="GO:0004497">
    <property type="term" value="F:monooxygenase activity"/>
    <property type="evidence" value="ECO:0007669"/>
    <property type="project" value="UniProtKB-KW"/>
</dbReference>
<dbReference type="eggNOG" id="COG1359">
    <property type="taxonomic scope" value="Bacteria"/>
</dbReference>
<dbReference type="STRING" id="525897.Dbac_0204"/>
<keyword evidence="2" id="KW-0560">Oxidoreductase</keyword>
<dbReference type="KEGG" id="dba:Dbac_0204"/>
<proteinExistence type="predicted"/>
<dbReference type="InterPro" id="IPR007138">
    <property type="entry name" value="ABM_dom"/>
</dbReference>
<dbReference type="OrthoDB" id="9812754at2"/>
<dbReference type="Proteomes" id="UP000002216">
    <property type="component" value="Chromosome"/>
</dbReference>
<dbReference type="RefSeq" id="WP_012805416.1">
    <property type="nucleotide sequence ID" value="NC_013173.1"/>
</dbReference>
<keyword evidence="2" id="KW-0503">Monooxygenase</keyword>
<gene>
    <name evidence="2" type="ordered locus">Dbac_0204</name>
</gene>
<evidence type="ECO:0000259" key="1">
    <source>
        <dbReference type="PROSITE" id="PS51725"/>
    </source>
</evidence>
<dbReference type="SUPFAM" id="SSF54909">
    <property type="entry name" value="Dimeric alpha+beta barrel"/>
    <property type="match status" value="1"/>
</dbReference>
<organism evidence="2 3">
    <name type="scientific">Desulfomicrobium baculatum (strain DSM 4028 / VKM B-1378 / X)</name>
    <name type="common">Desulfovibrio baculatus</name>
    <dbReference type="NCBI Taxonomy" id="525897"/>
    <lineage>
        <taxon>Bacteria</taxon>
        <taxon>Pseudomonadati</taxon>
        <taxon>Thermodesulfobacteriota</taxon>
        <taxon>Desulfovibrionia</taxon>
        <taxon>Desulfovibrionales</taxon>
        <taxon>Desulfomicrobiaceae</taxon>
        <taxon>Desulfomicrobium</taxon>
    </lineage>
</organism>
<protein>
    <submittedName>
        <fullName evidence="2">Antibiotic biosynthesis monooxygenase</fullName>
    </submittedName>
</protein>
<keyword evidence="3" id="KW-1185">Reference proteome</keyword>
<dbReference type="HOGENOM" id="CLU_131496_3_2_7"/>
<reference evidence="2 3" key="1">
    <citation type="journal article" date="2009" name="Stand. Genomic Sci.">
        <title>Complete genome sequence of Desulfomicrobium baculatum type strain (X).</title>
        <authorList>
            <person name="Copeland A."/>
            <person name="Spring S."/>
            <person name="Goker M."/>
            <person name="Schneider S."/>
            <person name="Lapidus A."/>
            <person name="Del Rio T.G."/>
            <person name="Tice H."/>
            <person name="Cheng J.F."/>
            <person name="Chen F."/>
            <person name="Nolan M."/>
            <person name="Bruce D."/>
            <person name="Goodwin L."/>
            <person name="Pitluck S."/>
            <person name="Ivanova N."/>
            <person name="Mavrommatis K."/>
            <person name="Ovchinnikova G."/>
            <person name="Pati A."/>
            <person name="Chen A."/>
            <person name="Palaniappan K."/>
            <person name="Land M."/>
            <person name="Hauser L."/>
            <person name="Chang Y.J."/>
            <person name="Jeffries C.C."/>
            <person name="Meincke L."/>
            <person name="Sims D."/>
            <person name="Brettin T."/>
            <person name="Detter J.C."/>
            <person name="Han C."/>
            <person name="Chain P."/>
            <person name="Bristow J."/>
            <person name="Eisen J.A."/>
            <person name="Markowitz V."/>
            <person name="Hugenholtz P."/>
            <person name="Kyrpides N.C."/>
            <person name="Klenk H.P."/>
            <person name="Lucas S."/>
        </authorList>
    </citation>
    <scope>NUCLEOTIDE SEQUENCE [LARGE SCALE GENOMIC DNA]</scope>
    <source>
        <strain evidence="3">DSM 4028 / VKM B-1378 / X</strain>
    </source>
</reference>
<dbReference type="PANTHER" id="PTHR33336">
    <property type="entry name" value="QUINOL MONOOXYGENASE YGIN-RELATED"/>
    <property type="match status" value="1"/>
</dbReference>
<dbReference type="AlphaFoldDB" id="C7LTA7"/>
<evidence type="ECO:0000313" key="3">
    <source>
        <dbReference type="Proteomes" id="UP000002216"/>
    </source>
</evidence>
<feature type="domain" description="ABM" evidence="1">
    <location>
        <begin position="2"/>
        <end position="95"/>
    </location>
</feature>
<sequence>MFVVIVDIVIKKEFVENFREAVLRQGENSMSREEGCLGFDILENPEDPSRITLYESYTDAATFYGIHRETPHFTEYARTTAPWVESKSMRALTKIWPKN</sequence>
<dbReference type="Pfam" id="PF03992">
    <property type="entry name" value="ABM"/>
    <property type="match status" value="1"/>
</dbReference>
<dbReference type="Gene3D" id="3.30.70.100">
    <property type="match status" value="1"/>
</dbReference>
<name>C7LTA7_DESBD</name>
<dbReference type="PROSITE" id="PS51725">
    <property type="entry name" value="ABM"/>
    <property type="match status" value="1"/>
</dbReference>
<dbReference type="InterPro" id="IPR011008">
    <property type="entry name" value="Dimeric_a/b-barrel"/>
</dbReference>
<accession>C7LTA7</accession>
<evidence type="ECO:0000313" key="2">
    <source>
        <dbReference type="EMBL" id="ACU88331.1"/>
    </source>
</evidence>
<dbReference type="EMBL" id="CP001629">
    <property type="protein sequence ID" value="ACU88331.1"/>
    <property type="molecule type" value="Genomic_DNA"/>
</dbReference>